<protein>
    <submittedName>
        <fullName evidence="1">Uncharacterized protein</fullName>
    </submittedName>
</protein>
<accession>A0A931H6L4</accession>
<proteinExistence type="predicted"/>
<reference evidence="1" key="1">
    <citation type="submission" date="2020-11" db="EMBL/GenBank/DDBJ databases">
        <title>Bacterial whole genome sequence for Caenimonas sp. DR4.4.</title>
        <authorList>
            <person name="Le V."/>
            <person name="Ko S.-R."/>
            <person name="Ahn C.-Y."/>
            <person name="Oh H.-M."/>
        </authorList>
    </citation>
    <scope>NUCLEOTIDE SEQUENCE</scope>
    <source>
        <strain evidence="1">DR4.4</strain>
    </source>
</reference>
<organism evidence="1 2">
    <name type="scientific">Caenimonas aquaedulcis</name>
    <dbReference type="NCBI Taxonomy" id="2793270"/>
    <lineage>
        <taxon>Bacteria</taxon>
        <taxon>Pseudomonadati</taxon>
        <taxon>Pseudomonadota</taxon>
        <taxon>Betaproteobacteria</taxon>
        <taxon>Burkholderiales</taxon>
        <taxon>Comamonadaceae</taxon>
        <taxon>Caenimonas</taxon>
    </lineage>
</organism>
<gene>
    <name evidence="1" type="ORF">I5803_15015</name>
</gene>
<dbReference type="AlphaFoldDB" id="A0A931H6L4"/>
<dbReference type="Proteomes" id="UP000651050">
    <property type="component" value="Unassembled WGS sequence"/>
</dbReference>
<comment type="caution">
    <text evidence="1">The sequence shown here is derived from an EMBL/GenBank/DDBJ whole genome shotgun (WGS) entry which is preliminary data.</text>
</comment>
<name>A0A931H6L4_9BURK</name>
<keyword evidence="2" id="KW-1185">Reference proteome</keyword>
<evidence type="ECO:0000313" key="1">
    <source>
        <dbReference type="EMBL" id="MBG9389340.1"/>
    </source>
</evidence>
<dbReference type="EMBL" id="JADWYS010000001">
    <property type="protein sequence ID" value="MBG9389340.1"/>
    <property type="molecule type" value="Genomic_DNA"/>
</dbReference>
<dbReference type="RefSeq" id="WP_196987140.1">
    <property type="nucleotide sequence ID" value="NZ_JADWYS010000001.1"/>
</dbReference>
<sequence length="179" mass="19336">MNIKSILVSGLHRVLWVALLAFGLVPTTVDASSVPQPAISILVTPWFSAGLTDIPRFTWSRTNPDALVFGANVSRWRDYATPADMYFGVLTPDGRTLSWRPVPGNVATLQEGLFPVVQATTAEVTDSYSLLGGFPRFPLSSSDPTGIYSVFVLVVPAGSDPRNASLWTAAQMWPVVITN</sequence>
<evidence type="ECO:0000313" key="2">
    <source>
        <dbReference type="Proteomes" id="UP000651050"/>
    </source>
</evidence>